<evidence type="ECO:0000313" key="3">
    <source>
        <dbReference type="Proteomes" id="UP000259834"/>
    </source>
</evidence>
<dbReference type="EMBL" id="MH590597">
    <property type="protein sequence ID" value="AXH69755.1"/>
    <property type="molecule type" value="Genomic_DNA"/>
</dbReference>
<reference evidence="1 3" key="1">
    <citation type="submission" date="2018-07" db="EMBL/GenBank/DDBJ databases">
        <authorList>
            <person name="Gillick B.D."/>
            <person name="Moore J."/>
            <person name="Davilla D."/>
            <person name="Asghedom D."/>
            <person name="Smith B.R."/>
            <person name="Klug H."/>
            <person name="Hughes L.E."/>
            <person name="Garlena R.A."/>
            <person name="Russell D.A."/>
            <person name="Pope W.H."/>
            <person name="Jacobs-Sera D."/>
            <person name="Hatfull G.F."/>
        </authorList>
    </citation>
    <scope>NUCLEOTIDE SEQUENCE [LARGE SCALE GENOMIC DNA]</scope>
</reference>
<proteinExistence type="predicted"/>
<gene>
    <name evidence="1" type="primary">11</name>
    <name evidence="2" type="synonym">274</name>
    <name evidence="1" type="ORF">SEA_LUKECAGE_11</name>
    <name evidence="2" type="ORF">SEA_LUKECAGE_274</name>
</gene>
<sequence>MNTHVTVYYSDRDQPVKFRAKGNVEAVQEKLYSKVALIESTDGGVHVINFEKVDHLQLNIAY</sequence>
<dbReference type="RefSeq" id="YP_009839936.1">
    <property type="nucleotide sequence ID" value="NC_048723.1"/>
</dbReference>
<evidence type="ECO:0000313" key="2">
    <source>
        <dbReference type="EMBL" id="AXH69755.1"/>
    </source>
</evidence>
<name>A0A345MG57_9CAUD</name>
<keyword evidence="3" id="KW-1185">Reference proteome</keyword>
<dbReference type="Proteomes" id="UP000259834">
    <property type="component" value="Segment"/>
</dbReference>
<dbReference type="GeneID" id="55609999"/>
<dbReference type="EMBL" id="MH590597">
    <property type="protein sequence ID" value="AXH69538.1"/>
    <property type="molecule type" value="Genomic_DNA"/>
</dbReference>
<protein>
    <submittedName>
        <fullName evidence="1">Uncharacterized protein</fullName>
    </submittedName>
</protein>
<evidence type="ECO:0000313" key="1">
    <source>
        <dbReference type="EMBL" id="AXH69538.1"/>
    </source>
</evidence>
<organism evidence="1 3">
    <name type="scientific">Streptomyces phage LukeCage</name>
    <dbReference type="NCBI Taxonomy" id="2283304"/>
    <lineage>
        <taxon>Viruses</taxon>
        <taxon>Duplodnaviria</taxon>
        <taxon>Heunggongvirae</taxon>
        <taxon>Uroviricota</taxon>
        <taxon>Caudoviricetes</taxon>
        <taxon>Stanwilliamsviridae</taxon>
        <taxon>Boydwoodruffvirinae</taxon>
        <taxon>Karimacvirus</taxon>
        <taxon>Karimacvirus lukecage</taxon>
        <taxon>Streptomyces virus LukeCage</taxon>
    </lineage>
</organism>
<accession>A0A345MG57</accession>
<dbReference type="KEGG" id="vg:55609999"/>